<comment type="caution">
    <text evidence="3">The sequence shown here is derived from an EMBL/GenBank/DDBJ whole genome shotgun (WGS) entry which is preliminary data.</text>
</comment>
<reference evidence="3" key="1">
    <citation type="submission" date="2021-02" db="EMBL/GenBank/DDBJ databases">
        <authorList>
            <person name="Nowell W R."/>
        </authorList>
    </citation>
    <scope>NUCLEOTIDE SEQUENCE</scope>
</reference>
<proteinExistence type="predicted"/>
<dbReference type="Proteomes" id="UP000663852">
    <property type="component" value="Unassembled WGS sequence"/>
</dbReference>
<gene>
    <name evidence="2" type="ORF">EDS130_LOCUS20336</name>
    <name evidence="3" type="ORF">XAT740_LOCUS23174</name>
</gene>
<evidence type="ECO:0000313" key="3">
    <source>
        <dbReference type="EMBL" id="CAF1192025.1"/>
    </source>
</evidence>
<dbReference type="EMBL" id="CAJNOJ010000100">
    <property type="protein sequence ID" value="CAF1107767.1"/>
    <property type="molecule type" value="Genomic_DNA"/>
</dbReference>
<name>A0A814VQN6_ADIRI</name>
<protein>
    <submittedName>
        <fullName evidence="3">Uncharacterized protein</fullName>
    </submittedName>
</protein>
<evidence type="ECO:0000313" key="4">
    <source>
        <dbReference type="Proteomes" id="UP000663828"/>
    </source>
</evidence>
<dbReference type="EMBL" id="CAJNOR010001739">
    <property type="protein sequence ID" value="CAF1192025.1"/>
    <property type="molecule type" value="Genomic_DNA"/>
</dbReference>
<dbReference type="Proteomes" id="UP000663828">
    <property type="component" value="Unassembled WGS sequence"/>
</dbReference>
<evidence type="ECO:0000256" key="1">
    <source>
        <dbReference type="SAM" id="MobiDB-lite"/>
    </source>
</evidence>
<evidence type="ECO:0000313" key="2">
    <source>
        <dbReference type="EMBL" id="CAF1107767.1"/>
    </source>
</evidence>
<keyword evidence="4" id="KW-1185">Reference proteome</keyword>
<feature type="compositionally biased region" description="Basic residues" evidence="1">
    <location>
        <begin position="56"/>
        <end position="69"/>
    </location>
</feature>
<organism evidence="3 4">
    <name type="scientific">Adineta ricciae</name>
    <name type="common">Rotifer</name>
    <dbReference type="NCBI Taxonomy" id="249248"/>
    <lineage>
        <taxon>Eukaryota</taxon>
        <taxon>Metazoa</taxon>
        <taxon>Spiralia</taxon>
        <taxon>Gnathifera</taxon>
        <taxon>Rotifera</taxon>
        <taxon>Eurotatoria</taxon>
        <taxon>Bdelloidea</taxon>
        <taxon>Adinetida</taxon>
        <taxon>Adinetidae</taxon>
        <taxon>Adineta</taxon>
    </lineage>
</organism>
<sequence length="319" mass="36058">MSDSGSSREEEQTSSTPIAGKIYFLRYKAEQAFGVEENTASSSLPSSSSKNSSNKSGKRKRKRKKKKHQPALVLYIDVTSGLHGSIPSNSDPVEKIFLPQLSRQEVIHHLLPIHLTNILNNNRRSVMLTRSTTPSKYFSPKTNYCVIMKIIKRPLTDPFPESIKEYFDQSELEYMNHVLYQIDLEKHNAILQLEKNRRLKLINRTTQLPPINEPDDDQESSSILREGRFNGISPNVTLNESKFLYINECPGRSFRRLDPLKSESFPVQLFSIPAQFSPILASSGRFLAAGIAQEISDQFLAVSSSKFAGKAREMTGTYV</sequence>
<dbReference type="AlphaFoldDB" id="A0A814VQN6"/>
<feature type="region of interest" description="Disordered" evidence="1">
    <location>
        <begin position="36"/>
        <end position="69"/>
    </location>
</feature>
<feature type="compositionally biased region" description="Low complexity" evidence="1">
    <location>
        <begin position="41"/>
        <end position="55"/>
    </location>
</feature>
<accession>A0A814VQN6</accession>